<dbReference type="EMBL" id="KL197771">
    <property type="protein sequence ID" value="KDQ49854.1"/>
    <property type="molecule type" value="Genomic_DNA"/>
</dbReference>
<dbReference type="OrthoDB" id="4161428at2759"/>
<dbReference type="STRING" id="933084.A0A067P500"/>
<feature type="compositionally biased region" description="Basic and acidic residues" evidence="1">
    <location>
        <begin position="180"/>
        <end position="191"/>
    </location>
</feature>
<proteinExistence type="predicted"/>
<reference evidence="3" key="1">
    <citation type="journal article" date="2014" name="Proc. Natl. Acad. Sci. U.S.A.">
        <title>Extensive sampling of basidiomycete genomes demonstrates inadequacy of the white-rot/brown-rot paradigm for wood decay fungi.</title>
        <authorList>
            <person name="Riley R."/>
            <person name="Salamov A.A."/>
            <person name="Brown D.W."/>
            <person name="Nagy L.G."/>
            <person name="Floudas D."/>
            <person name="Held B.W."/>
            <person name="Levasseur A."/>
            <person name="Lombard V."/>
            <person name="Morin E."/>
            <person name="Otillar R."/>
            <person name="Lindquist E.A."/>
            <person name="Sun H."/>
            <person name="LaButti K.M."/>
            <person name="Schmutz J."/>
            <person name="Jabbour D."/>
            <person name="Luo H."/>
            <person name="Baker S.E."/>
            <person name="Pisabarro A.G."/>
            <person name="Walton J.D."/>
            <person name="Blanchette R.A."/>
            <person name="Henrissat B."/>
            <person name="Martin F."/>
            <person name="Cullen D."/>
            <person name="Hibbett D.S."/>
            <person name="Grigoriev I.V."/>
        </authorList>
    </citation>
    <scope>NUCLEOTIDE SEQUENCE [LARGE SCALE GENOMIC DNA]</scope>
    <source>
        <strain evidence="3">MUCL 33604</strain>
    </source>
</reference>
<feature type="region of interest" description="Disordered" evidence="1">
    <location>
        <begin position="1"/>
        <end position="34"/>
    </location>
</feature>
<evidence type="ECO:0000256" key="1">
    <source>
        <dbReference type="SAM" id="MobiDB-lite"/>
    </source>
</evidence>
<protein>
    <recommendedName>
        <fullName evidence="4">JmjC domain-containing protein</fullName>
    </recommendedName>
</protein>
<feature type="compositionally biased region" description="Polar residues" evidence="1">
    <location>
        <begin position="587"/>
        <end position="600"/>
    </location>
</feature>
<feature type="region of interest" description="Disordered" evidence="1">
    <location>
        <begin position="385"/>
        <end position="437"/>
    </location>
</feature>
<keyword evidence="3" id="KW-1185">Reference proteome</keyword>
<accession>A0A067P500</accession>
<dbReference type="Proteomes" id="UP000027265">
    <property type="component" value="Unassembled WGS sequence"/>
</dbReference>
<evidence type="ECO:0000313" key="2">
    <source>
        <dbReference type="EMBL" id="KDQ49854.1"/>
    </source>
</evidence>
<dbReference type="HOGENOM" id="CLU_305028_0_0_1"/>
<dbReference type="InParanoid" id="A0A067P500"/>
<organism evidence="2 3">
    <name type="scientific">Jaapia argillacea MUCL 33604</name>
    <dbReference type="NCBI Taxonomy" id="933084"/>
    <lineage>
        <taxon>Eukaryota</taxon>
        <taxon>Fungi</taxon>
        <taxon>Dikarya</taxon>
        <taxon>Basidiomycota</taxon>
        <taxon>Agaricomycotina</taxon>
        <taxon>Agaricomycetes</taxon>
        <taxon>Agaricomycetidae</taxon>
        <taxon>Jaapiales</taxon>
        <taxon>Jaapiaceae</taxon>
        <taxon>Jaapia</taxon>
    </lineage>
</organism>
<feature type="compositionally biased region" description="Pro residues" evidence="1">
    <location>
        <begin position="321"/>
        <end position="331"/>
    </location>
</feature>
<evidence type="ECO:0008006" key="4">
    <source>
        <dbReference type="Google" id="ProtNLM"/>
    </source>
</evidence>
<dbReference type="AlphaFoldDB" id="A0A067P500"/>
<dbReference type="Gene3D" id="2.60.120.650">
    <property type="entry name" value="Cupin"/>
    <property type="match status" value="1"/>
</dbReference>
<name>A0A067P500_9AGAM</name>
<feature type="compositionally biased region" description="Acidic residues" evidence="1">
    <location>
        <begin position="209"/>
        <end position="223"/>
    </location>
</feature>
<sequence length="973" mass="108880">MHSRVRTLPKLPSPPPQLGESSSSQKPPHPHPNKGSIRLDGEQFFCNKYSFQCDFIPASYPYRPAKPNQLHFCQYIGKVLPPTSLGHLGDIYSHWHENSISLFYKVSETQWAIYDSTDSVVKHPLVPNAELCYGSGADVRLKWLSGTSLSQFRQRQVQHPLTISQLQACAFDQAVKLETQRSNKHLRDRERQRQKRAATKPEVSRKSEDDDEGTEGQENDEDSMGGAEVTKKRRHAGQQDLPEIGESRDDANDNGQIQDSFPRHPKRPRIVHGHSPPPLDQNAFTNDNITPQIVDVNAPPKGNYRSVSEDRQYAQRAAFTPPSPPSRPHYPPTHSLFTSPPWAPHSHEYPLESRSSSPEAVEALLSLPSREPLHLNTATEQFMAQSSHVNSEADPLSIGAASPQRSPPSPLTSLSSDDSPTSMPRNPRRSASDDQYLGHRLGVEFPVDSETIQWSSGVSTILPFKRPKGEQGRCLCQDVCAVKAMAQAPDLLSLPPEEQSCLVIELRSEVIDPKHPTPVECVKVTNLILSSLAKNRPVLIRGYEIIGVRRDFSLESIKFHKGSVHAQIIWQDAGKRVQDEYLEQRIPYNSDSTGDETNLSPRDYGPKTKVVGKGSEKINLAHHVPQSTPSNKESYPDVFTKGTFADFCKGVENPDVCWNFLDCHASSGATPWFIEGLCQHRKAEFLNQDLNQALPLPNQSCAALEAMGQGNQTINPDLNPLPSWELYSHGGFVSHSQHDAGGAATWVTIDQGCKIWVPMQLKFSDRRFRQQIIQSHLDASGALFREPDTQSIAFQAVWLTPGDVLVQPPGIMYAVYTPIATVAHGGHFYHNHLFHLTEMSRALDHLNPGTLTNREHPAVPRLINNMVIALPNYWDSILPLRSFLALATMVLHPNEYAPQAKSDGRRSLEETERMKREEAAELQMAQRVIREVVLFNNIKESNLSFLLNNGVDWYKLGDQTVSLEVLFKFSSKV</sequence>
<feature type="compositionally biased region" description="Polar residues" evidence="1">
    <location>
        <begin position="282"/>
        <end position="291"/>
    </location>
</feature>
<feature type="compositionally biased region" description="Low complexity" evidence="1">
    <location>
        <begin position="411"/>
        <end position="422"/>
    </location>
</feature>
<evidence type="ECO:0000313" key="3">
    <source>
        <dbReference type="Proteomes" id="UP000027265"/>
    </source>
</evidence>
<feature type="region of interest" description="Disordered" evidence="1">
    <location>
        <begin position="180"/>
        <end position="341"/>
    </location>
</feature>
<feature type="region of interest" description="Disordered" evidence="1">
    <location>
        <begin position="586"/>
        <end position="606"/>
    </location>
</feature>
<dbReference type="SUPFAM" id="SSF51197">
    <property type="entry name" value="Clavaminate synthase-like"/>
    <property type="match status" value="1"/>
</dbReference>
<feature type="compositionally biased region" description="Basic residues" evidence="1">
    <location>
        <begin position="263"/>
        <end position="272"/>
    </location>
</feature>
<gene>
    <name evidence="2" type="ORF">JAAARDRAFT_51536</name>
</gene>